<reference evidence="1" key="1">
    <citation type="journal article" date="2021" name="New Phytol.">
        <title>Evolutionary innovations through gain and loss of genes in the ectomycorrhizal Boletales.</title>
        <authorList>
            <person name="Wu G."/>
            <person name="Miyauchi S."/>
            <person name="Morin E."/>
            <person name="Kuo A."/>
            <person name="Drula E."/>
            <person name="Varga T."/>
            <person name="Kohler A."/>
            <person name="Feng B."/>
            <person name="Cao Y."/>
            <person name="Lipzen A."/>
            <person name="Daum C."/>
            <person name="Hundley H."/>
            <person name="Pangilinan J."/>
            <person name="Johnson J."/>
            <person name="Barry K."/>
            <person name="LaButti K."/>
            <person name="Ng V."/>
            <person name="Ahrendt S."/>
            <person name="Min B."/>
            <person name="Choi I.G."/>
            <person name="Park H."/>
            <person name="Plett J.M."/>
            <person name="Magnuson J."/>
            <person name="Spatafora J.W."/>
            <person name="Nagy L.G."/>
            <person name="Henrissat B."/>
            <person name="Grigoriev I.V."/>
            <person name="Yang Z.L."/>
            <person name="Xu J."/>
            <person name="Martin F.M."/>
        </authorList>
    </citation>
    <scope>NUCLEOTIDE SEQUENCE</scope>
    <source>
        <strain evidence="1">KUC20120723A-06</strain>
    </source>
</reference>
<evidence type="ECO:0000313" key="2">
    <source>
        <dbReference type="Proteomes" id="UP000790709"/>
    </source>
</evidence>
<dbReference type="Proteomes" id="UP000790709">
    <property type="component" value="Unassembled WGS sequence"/>
</dbReference>
<dbReference type="EMBL" id="MU266777">
    <property type="protein sequence ID" value="KAH7918509.1"/>
    <property type="molecule type" value="Genomic_DNA"/>
</dbReference>
<comment type="caution">
    <text evidence="1">The sequence shown here is derived from an EMBL/GenBank/DDBJ whole genome shotgun (WGS) entry which is preliminary data.</text>
</comment>
<keyword evidence="2" id="KW-1185">Reference proteome</keyword>
<sequence length="246" mass="28010">MEEPMEGGDRENSEEEDKREPYGSQYLSEDEYLLEQYEDDMRDDDSDVVYLRAACVEECDLPRQEDDDAPWKWVYEDNHGVVHNHSCEICTAYKDHLAVARETGDDLSVENAIGIGQQLLHDKYIQGWDAYERTLGAMEANGGPPMWEHSQEAPDAHQHAAYAGRLCSLEPPDTSLRMQTEEDVGMITSLMEGDHLLMEAFTSKLDELKAMVRVQRLAVDTMVSPGEATRAMTDEPPPSREFRYTL</sequence>
<organism evidence="1 2">
    <name type="scientific">Leucogyrophana mollusca</name>
    <dbReference type="NCBI Taxonomy" id="85980"/>
    <lineage>
        <taxon>Eukaryota</taxon>
        <taxon>Fungi</taxon>
        <taxon>Dikarya</taxon>
        <taxon>Basidiomycota</taxon>
        <taxon>Agaricomycotina</taxon>
        <taxon>Agaricomycetes</taxon>
        <taxon>Agaricomycetidae</taxon>
        <taxon>Boletales</taxon>
        <taxon>Boletales incertae sedis</taxon>
        <taxon>Leucogyrophana</taxon>
    </lineage>
</organism>
<name>A0ACB8AYZ8_9AGAM</name>
<evidence type="ECO:0000313" key="1">
    <source>
        <dbReference type="EMBL" id="KAH7918509.1"/>
    </source>
</evidence>
<accession>A0ACB8AYZ8</accession>
<proteinExistence type="predicted"/>
<protein>
    <submittedName>
        <fullName evidence="1">Uncharacterized protein</fullName>
    </submittedName>
</protein>
<gene>
    <name evidence="1" type="ORF">BV22DRAFT_1134541</name>
</gene>